<protein>
    <recommendedName>
        <fullName evidence="2">Protein ENHANCED DISEASE RESISTANCE 2 C-terminal domain-containing protein</fullName>
    </recommendedName>
</protein>
<dbReference type="Proteomes" id="UP000664859">
    <property type="component" value="Unassembled WGS sequence"/>
</dbReference>
<evidence type="ECO:0000313" key="3">
    <source>
        <dbReference type="EMBL" id="KAG5190656.1"/>
    </source>
</evidence>
<evidence type="ECO:0000259" key="2">
    <source>
        <dbReference type="Pfam" id="PF07059"/>
    </source>
</evidence>
<sequence length="451" mass="46269">MVEQKLSKKPAVARTGAATILVEGLPPRYNMRAASAAAAAAAAPRCLNGGDGFGGSSHSGGEPAGARDSRAASHCSQQRSSGASGAGSQHRSSANSGAGAVAVEPVEWDGWSTSSAASSPLDDCSSSVAYLVRMPGVEADSADDEADAQRAAAAPPPPRECGAEALPVAGASLPQLAAAAAHGEHPLTHCWAPTKASSFMVRHGPNYKRRGLKVPSAPALYEVVAVDWFTCAGRKADNVGARVLLPAPPHASPHPSIPSIIIVNAQLPLEAPSMVAPALDGPTLQCVFYLALSAEAARALAAAAAGGGGALPPALQLLRDWCEGAEADAHTRSRFKAMARINNLHDAGLPGPVVQNNGRPTLITKSGTVTSGVGRVRGGGSARYLELDCNVRHWCFLARRALRHLLPRAPRVHLSIGFVIEGRADAELPEQILGCCELGGVDPDRAVELAP</sequence>
<name>A0A835ZBF7_9STRA</name>
<proteinExistence type="predicted"/>
<feature type="region of interest" description="Disordered" evidence="1">
    <location>
        <begin position="139"/>
        <end position="162"/>
    </location>
</feature>
<keyword evidence="4" id="KW-1185">Reference proteome</keyword>
<feature type="region of interest" description="Disordered" evidence="1">
    <location>
        <begin position="51"/>
        <end position="100"/>
    </location>
</feature>
<dbReference type="PANTHER" id="PTHR31558">
    <property type="entry name" value="CW14 PROTEIN"/>
    <property type="match status" value="1"/>
</dbReference>
<dbReference type="Pfam" id="PF07059">
    <property type="entry name" value="EDR2_C"/>
    <property type="match status" value="1"/>
</dbReference>
<evidence type="ECO:0000313" key="4">
    <source>
        <dbReference type="Proteomes" id="UP000664859"/>
    </source>
</evidence>
<reference evidence="3" key="1">
    <citation type="submission" date="2021-02" db="EMBL/GenBank/DDBJ databases">
        <title>First Annotated Genome of the Yellow-green Alga Tribonema minus.</title>
        <authorList>
            <person name="Mahan K.M."/>
        </authorList>
    </citation>
    <scope>NUCLEOTIDE SEQUENCE</scope>
    <source>
        <strain evidence="3">UTEX B ZZ1240</strain>
    </source>
</reference>
<dbReference type="AlphaFoldDB" id="A0A835ZBF7"/>
<dbReference type="InterPro" id="IPR009769">
    <property type="entry name" value="EDR2_C"/>
</dbReference>
<evidence type="ECO:0000256" key="1">
    <source>
        <dbReference type="SAM" id="MobiDB-lite"/>
    </source>
</evidence>
<organism evidence="3 4">
    <name type="scientific">Tribonema minus</name>
    <dbReference type="NCBI Taxonomy" id="303371"/>
    <lineage>
        <taxon>Eukaryota</taxon>
        <taxon>Sar</taxon>
        <taxon>Stramenopiles</taxon>
        <taxon>Ochrophyta</taxon>
        <taxon>PX clade</taxon>
        <taxon>Xanthophyceae</taxon>
        <taxon>Tribonematales</taxon>
        <taxon>Tribonemataceae</taxon>
        <taxon>Tribonema</taxon>
    </lineage>
</organism>
<dbReference type="OrthoDB" id="9970435at2759"/>
<dbReference type="PANTHER" id="PTHR31558:SF35">
    <property type="entry name" value="PROTEIN ENHANCED DISEASE RESISTANCE 2 C-TERMINAL DOMAIN-CONTAINING PROTEIN"/>
    <property type="match status" value="1"/>
</dbReference>
<feature type="domain" description="Protein ENHANCED DISEASE RESISTANCE 2 C-terminal" evidence="2">
    <location>
        <begin position="191"/>
        <end position="442"/>
    </location>
</feature>
<gene>
    <name evidence="3" type="ORF">JKP88DRAFT_298347</name>
</gene>
<comment type="caution">
    <text evidence="3">The sequence shown here is derived from an EMBL/GenBank/DDBJ whole genome shotgun (WGS) entry which is preliminary data.</text>
</comment>
<accession>A0A835ZBF7</accession>
<feature type="compositionally biased region" description="Low complexity" evidence="1">
    <location>
        <begin position="76"/>
        <end position="100"/>
    </location>
</feature>
<dbReference type="EMBL" id="JAFCMP010000031">
    <property type="protein sequence ID" value="KAG5190656.1"/>
    <property type="molecule type" value="Genomic_DNA"/>
</dbReference>